<sequence length="344" mass="37734">MKQILEKVLDLLERGDSVELVTIVAGYGSTPRGAGARMVVTADGETFGTIGGGAVEYQSGLLAAELLQEKTSCIREYQLTKEQVAGLGMICGGHVVVYFQYVDAGREDFRALCGEAVAAFGRDENSWLVTDMTDENGWSMKLYRESQMAATAAPDGMDGIDGMENLFESKPKLTKTETRTFYCEPLVQAGTVYIFGGGHVSQELVPVLSHLGFPCVVYDDREEFANPETFPTAKRTILSDFEDIAGKIAITEHDYLVIMTRGHQYDYLIQRQALKTPARYIGVMGSRNKIRTINEKLREEGFDDSDLSRFHTPIGLPILAQTPAEIAISIAGELVYVRAGGEDA</sequence>
<dbReference type="RefSeq" id="WP_006780304.1">
    <property type="nucleotide sequence ID" value="NZ_CP040506.1"/>
</dbReference>
<evidence type="ECO:0000259" key="2">
    <source>
        <dbReference type="Pfam" id="PF13478"/>
    </source>
</evidence>
<keyword evidence="4" id="KW-1185">Reference proteome</keyword>
<dbReference type="InterPro" id="IPR003777">
    <property type="entry name" value="XdhC_CoxI"/>
</dbReference>
<dbReference type="PANTHER" id="PTHR30388:SF6">
    <property type="entry name" value="XANTHINE DEHYDROGENASE SUBUNIT A-RELATED"/>
    <property type="match status" value="1"/>
</dbReference>
<evidence type="ECO:0000259" key="1">
    <source>
        <dbReference type="Pfam" id="PF02625"/>
    </source>
</evidence>
<name>G5IFP6_9FIRM</name>
<dbReference type="Pfam" id="PF02625">
    <property type="entry name" value="XdhC_CoxI"/>
    <property type="match status" value="1"/>
</dbReference>
<dbReference type="EMBL" id="ADLN01000048">
    <property type="protein sequence ID" value="EHI59704.1"/>
    <property type="molecule type" value="Genomic_DNA"/>
</dbReference>
<dbReference type="InterPro" id="IPR027051">
    <property type="entry name" value="XdhC_Rossmann_dom"/>
</dbReference>
<proteinExistence type="predicted"/>
<dbReference type="Gene3D" id="3.40.50.720">
    <property type="entry name" value="NAD(P)-binding Rossmann-like Domain"/>
    <property type="match status" value="1"/>
</dbReference>
<gene>
    <name evidence="3" type="ORF">HMPREF9473_02324</name>
</gene>
<dbReference type="Proteomes" id="UP000005384">
    <property type="component" value="Unassembled WGS sequence"/>
</dbReference>
<protein>
    <submittedName>
        <fullName evidence="3">Xanthine dehydrogenase accessory protein XdhC</fullName>
    </submittedName>
</protein>
<dbReference type="PANTHER" id="PTHR30388">
    <property type="entry name" value="ALDEHYDE OXIDOREDUCTASE MOLYBDENUM COFACTOR ASSEMBLY PROTEIN"/>
    <property type="match status" value="1"/>
</dbReference>
<dbReference type="PATRIC" id="fig|742737.3.peg.2348"/>
<dbReference type="HOGENOM" id="CLU_041115_1_1_9"/>
<evidence type="ECO:0000313" key="3">
    <source>
        <dbReference type="EMBL" id="EHI59704.1"/>
    </source>
</evidence>
<dbReference type="Pfam" id="PF13478">
    <property type="entry name" value="XdhC_C"/>
    <property type="match status" value="1"/>
</dbReference>
<reference evidence="3 4" key="1">
    <citation type="submission" date="2011-08" db="EMBL/GenBank/DDBJ databases">
        <title>The Genome Sequence of Clostridium hathewayi WAL-18680.</title>
        <authorList>
            <consortium name="The Broad Institute Genome Sequencing Platform"/>
            <person name="Earl A."/>
            <person name="Ward D."/>
            <person name="Feldgarden M."/>
            <person name="Gevers D."/>
            <person name="Finegold S.M."/>
            <person name="Summanen P.H."/>
            <person name="Molitoris D.R."/>
            <person name="Song M."/>
            <person name="Daigneault M."/>
            <person name="Allen-Vercoe E."/>
            <person name="Young S.K."/>
            <person name="Zeng Q."/>
            <person name="Gargeya S."/>
            <person name="Fitzgerald M."/>
            <person name="Haas B."/>
            <person name="Abouelleil A."/>
            <person name="Alvarado L."/>
            <person name="Arachchi H.M."/>
            <person name="Berlin A."/>
            <person name="Brown A."/>
            <person name="Chapman S.B."/>
            <person name="Chen Z."/>
            <person name="Dunbar C."/>
            <person name="Freedman E."/>
            <person name="Gearin G."/>
            <person name="Gellesch M."/>
            <person name="Goldberg J."/>
            <person name="Griggs A."/>
            <person name="Gujja S."/>
            <person name="Heiman D."/>
            <person name="Howarth C."/>
            <person name="Larson L."/>
            <person name="Lui A."/>
            <person name="MacDonald P.J.P."/>
            <person name="Montmayeur A."/>
            <person name="Murphy C."/>
            <person name="Neiman D."/>
            <person name="Pearson M."/>
            <person name="Priest M."/>
            <person name="Roberts A."/>
            <person name="Saif S."/>
            <person name="Shea T."/>
            <person name="Shenoy N."/>
            <person name="Sisk P."/>
            <person name="Stolte C."/>
            <person name="Sykes S."/>
            <person name="Wortman J."/>
            <person name="Nusbaum C."/>
            <person name="Birren B."/>
        </authorList>
    </citation>
    <scope>NUCLEOTIDE SEQUENCE [LARGE SCALE GENOMIC DNA]</scope>
    <source>
        <strain evidence="3 4">WAL-18680</strain>
    </source>
</reference>
<feature type="domain" description="XdhC- CoxI" evidence="1">
    <location>
        <begin position="12"/>
        <end position="77"/>
    </location>
</feature>
<accession>G5IFP6</accession>
<organism evidence="3 4">
    <name type="scientific">Hungatella hathewayi WAL-18680</name>
    <dbReference type="NCBI Taxonomy" id="742737"/>
    <lineage>
        <taxon>Bacteria</taxon>
        <taxon>Bacillati</taxon>
        <taxon>Bacillota</taxon>
        <taxon>Clostridia</taxon>
        <taxon>Lachnospirales</taxon>
        <taxon>Lachnospiraceae</taxon>
        <taxon>Hungatella</taxon>
    </lineage>
</organism>
<comment type="caution">
    <text evidence="3">The sequence shown here is derived from an EMBL/GenBank/DDBJ whole genome shotgun (WGS) entry which is preliminary data.</text>
</comment>
<dbReference type="InterPro" id="IPR052698">
    <property type="entry name" value="MoCofactor_Util/Proc"/>
</dbReference>
<evidence type="ECO:0000313" key="4">
    <source>
        <dbReference type="Proteomes" id="UP000005384"/>
    </source>
</evidence>
<dbReference type="AlphaFoldDB" id="G5IFP6"/>
<feature type="domain" description="XdhC Rossmann" evidence="2">
    <location>
        <begin position="192"/>
        <end position="334"/>
    </location>
</feature>